<name>A0A8S1GYT9_9PELO</name>
<dbReference type="GO" id="GO:0000139">
    <property type="term" value="C:Golgi membrane"/>
    <property type="evidence" value="ECO:0007669"/>
    <property type="project" value="InterPro"/>
</dbReference>
<feature type="transmembrane region" description="Helical" evidence="1">
    <location>
        <begin position="298"/>
        <end position="318"/>
    </location>
</feature>
<accession>A0A8S1GYT9</accession>
<feature type="transmembrane region" description="Helical" evidence="1">
    <location>
        <begin position="369"/>
        <end position="388"/>
    </location>
</feature>
<comment type="caution">
    <text evidence="2">The sequence shown here is derived from an EMBL/GenBank/DDBJ whole genome shotgun (WGS) entry which is preliminary data.</text>
</comment>
<keyword evidence="3" id="KW-1185">Reference proteome</keyword>
<dbReference type="PANTHER" id="PTHR12892">
    <property type="entry name" value="FGF RECEPTOR ACTIVATING PROTEIN 1"/>
    <property type="match status" value="1"/>
</dbReference>
<dbReference type="GO" id="GO:0006506">
    <property type="term" value="P:GPI anchor biosynthetic process"/>
    <property type="evidence" value="ECO:0007669"/>
    <property type="project" value="TreeGrafter"/>
</dbReference>
<dbReference type="Proteomes" id="UP000835052">
    <property type="component" value="Unassembled WGS sequence"/>
</dbReference>
<dbReference type="InterPro" id="IPR039545">
    <property type="entry name" value="PGAP2"/>
</dbReference>
<feature type="transmembrane region" description="Helical" evidence="1">
    <location>
        <begin position="448"/>
        <end position="469"/>
    </location>
</feature>
<keyword evidence="1" id="KW-1133">Transmembrane helix</keyword>
<dbReference type="AlphaFoldDB" id="A0A8S1GYT9"/>
<sequence length="587" mass="67331">MAWQAGRPEGSHYPPLVYNVQFFPLFVFIKEYFLFGKSDTDNLDNDRRFWKTPLRSENFMKNATHNIDRSFRTVGPVPGLFGLLHFVVHRKISLKISCLELEQNGGRSSFFFREKVPIESVAFREKTMRRQARNRIGCGEKTISCTTQPTPGQLEGVPLVVCKCCVACCISEVTSERFHRLEGRPRRTRFRIVATRYNATRFILLPFPFVASLDVILQIDNLTFSICFDESLNPSREMSVVASTSRDYFEGSAHPDLRRSYHHHYQIRVPQNSIENRRLKYGHVDDDNVELAYLNFPVLWVSAFFTVTSVISFIAAVITSLDSDYIPSEQELLRGFVLKYGSSRVRCNSSIPFPEPGLPSILNLFELNVMGNVLFRYAACIPMTIRVFHAHTVRNLMRNESKSLYTSVYRVCCDLMPLLTGLEVLAMSLWSIITVHDDFPEANRFCKIAFAMTSCVNMLTTSISTFSFSSKSPHKLDSISISLKLLSTAVYCYLTPQYFQFHQSSITFPLCHSYVPEIFAMIEYAMIVAYGVFHLTSLIDVRQTSFICYPRTCGGECEPLDPRNFAKGAKFEHCRAFEFNQRRIMSL</sequence>
<dbReference type="PANTHER" id="PTHR12892:SF8">
    <property type="entry name" value="PROTEIN CBG16685"/>
    <property type="match status" value="1"/>
</dbReference>
<feature type="transmembrane region" description="Helical" evidence="1">
    <location>
        <begin position="408"/>
        <end position="433"/>
    </location>
</feature>
<keyword evidence="1" id="KW-0472">Membrane</keyword>
<keyword evidence="1" id="KW-0812">Transmembrane</keyword>
<evidence type="ECO:0000313" key="3">
    <source>
        <dbReference type="Proteomes" id="UP000835052"/>
    </source>
</evidence>
<protein>
    <submittedName>
        <fullName evidence="2">Uncharacterized protein</fullName>
    </submittedName>
</protein>
<reference evidence="2" key="1">
    <citation type="submission" date="2020-10" db="EMBL/GenBank/DDBJ databases">
        <authorList>
            <person name="Kikuchi T."/>
        </authorList>
    </citation>
    <scope>NUCLEOTIDE SEQUENCE</scope>
    <source>
        <strain evidence="2">NKZ352</strain>
    </source>
</reference>
<evidence type="ECO:0000256" key="1">
    <source>
        <dbReference type="SAM" id="Phobius"/>
    </source>
</evidence>
<feature type="transmembrane region" description="Helical" evidence="1">
    <location>
        <begin position="519"/>
        <end position="541"/>
    </location>
</feature>
<dbReference type="OrthoDB" id="68581at2759"/>
<gene>
    <name evidence="2" type="ORF">CAUJ_LOCUS4062</name>
</gene>
<feature type="transmembrane region" description="Helical" evidence="1">
    <location>
        <begin position="481"/>
        <end position="499"/>
    </location>
</feature>
<dbReference type="EMBL" id="CAJGYM010000008">
    <property type="protein sequence ID" value="CAD6188143.1"/>
    <property type="molecule type" value="Genomic_DNA"/>
</dbReference>
<proteinExistence type="predicted"/>
<evidence type="ECO:0000313" key="2">
    <source>
        <dbReference type="EMBL" id="CAD6188143.1"/>
    </source>
</evidence>
<dbReference type="GO" id="GO:0005789">
    <property type="term" value="C:endoplasmic reticulum membrane"/>
    <property type="evidence" value="ECO:0007669"/>
    <property type="project" value="TreeGrafter"/>
</dbReference>
<organism evidence="2 3">
    <name type="scientific">Caenorhabditis auriculariae</name>
    <dbReference type="NCBI Taxonomy" id="2777116"/>
    <lineage>
        <taxon>Eukaryota</taxon>
        <taxon>Metazoa</taxon>
        <taxon>Ecdysozoa</taxon>
        <taxon>Nematoda</taxon>
        <taxon>Chromadorea</taxon>
        <taxon>Rhabditida</taxon>
        <taxon>Rhabditina</taxon>
        <taxon>Rhabditomorpha</taxon>
        <taxon>Rhabditoidea</taxon>
        <taxon>Rhabditidae</taxon>
        <taxon>Peloderinae</taxon>
        <taxon>Caenorhabditis</taxon>
    </lineage>
</organism>